<dbReference type="SUPFAM" id="SSF52091">
    <property type="entry name" value="SpoIIaa-like"/>
    <property type="match status" value="1"/>
</dbReference>
<dbReference type="STRING" id="310781.SAMN05216259_10334"/>
<dbReference type="GO" id="GO:0043856">
    <property type="term" value="F:anti-sigma factor antagonist activity"/>
    <property type="evidence" value="ECO:0007669"/>
    <property type="project" value="TreeGrafter"/>
</dbReference>
<dbReference type="InterPro" id="IPR058548">
    <property type="entry name" value="MlaB-like_STAS"/>
</dbReference>
<dbReference type="PANTHER" id="PTHR33495">
    <property type="entry name" value="ANTI-SIGMA FACTOR ANTAGONIST TM_1081-RELATED-RELATED"/>
    <property type="match status" value="1"/>
</dbReference>
<protein>
    <submittedName>
        <fullName evidence="3">Anti-anti-sigma factor</fullName>
    </submittedName>
</protein>
<reference evidence="3 4" key="1">
    <citation type="submission" date="2016-10" db="EMBL/GenBank/DDBJ databases">
        <authorList>
            <person name="de Groot N.N."/>
        </authorList>
    </citation>
    <scope>NUCLEOTIDE SEQUENCE [LARGE SCALE GENOMIC DNA]</scope>
    <source>
        <strain evidence="3 4">CGMCC 4.2022</strain>
    </source>
</reference>
<dbReference type="Pfam" id="PF13466">
    <property type="entry name" value="STAS_2"/>
    <property type="match status" value="1"/>
</dbReference>
<evidence type="ECO:0000313" key="4">
    <source>
        <dbReference type="Proteomes" id="UP000199341"/>
    </source>
</evidence>
<dbReference type="InterPro" id="IPR036513">
    <property type="entry name" value="STAS_dom_sf"/>
</dbReference>
<dbReference type="PROSITE" id="PS50801">
    <property type="entry name" value="STAS"/>
    <property type="match status" value="1"/>
</dbReference>
<dbReference type="Proteomes" id="UP000199341">
    <property type="component" value="Unassembled WGS sequence"/>
</dbReference>
<feature type="domain" description="STAS" evidence="2">
    <location>
        <begin position="2"/>
        <end position="93"/>
    </location>
</feature>
<dbReference type="InterPro" id="IPR002645">
    <property type="entry name" value="STAS_dom"/>
</dbReference>
<evidence type="ECO:0000313" key="3">
    <source>
        <dbReference type="EMBL" id="SDN16999.1"/>
    </source>
</evidence>
<evidence type="ECO:0000256" key="1">
    <source>
        <dbReference type="SAM" id="MobiDB-lite"/>
    </source>
</evidence>
<dbReference type="CDD" id="cd07043">
    <property type="entry name" value="STAS_anti-anti-sigma_factors"/>
    <property type="match status" value="1"/>
</dbReference>
<dbReference type="AlphaFoldDB" id="A0A1G9Z6K1"/>
<evidence type="ECO:0000259" key="2">
    <source>
        <dbReference type="PROSITE" id="PS50801"/>
    </source>
</evidence>
<sequence>MRTLTAHQSDNRATIFLEGEIDLDTAANVTAAVRNCLSHGVVHVDVDLARLTFCDLSGLNAFLTASWALDAGGGRLRLRHPSPAVHRIFDLTNTVFLFDHAGAGPLRSLQPKGDEPPPPTPRGAAASGGQ</sequence>
<dbReference type="PANTHER" id="PTHR33495:SF2">
    <property type="entry name" value="ANTI-SIGMA FACTOR ANTAGONIST TM_1081-RELATED"/>
    <property type="match status" value="1"/>
</dbReference>
<organism evidence="3 4">
    <name type="scientific">Actinacidiphila guanduensis</name>
    <dbReference type="NCBI Taxonomy" id="310781"/>
    <lineage>
        <taxon>Bacteria</taxon>
        <taxon>Bacillati</taxon>
        <taxon>Actinomycetota</taxon>
        <taxon>Actinomycetes</taxon>
        <taxon>Kitasatosporales</taxon>
        <taxon>Streptomycetaceae</taxon>
        <taxon>Actinacidiphila</taxon>
    </lineage>
</organism>
<proteinExistence type="predicted"/>
<dbReference type="EMBL" id="FNIE01000003">
    <property type="protein sequence ID" value="SDN16999.1"/>
    <property type="molecule type" value="Genomic_DNA"/>
</dbReference>
<accession>A0A1G9Z6K1</accession>
<keyword evidence="4" id="KW-1185">Reference proteome</keyword>
<name>A0A1G9Z6K1_9ACTN</name>
<gene>
    <name evidence="3" type="ORF">SAMN05216259_10334</name>
</gene>
<dbReference type="Gene3D" id="3.30.750.24">
    <property type="entry name" value="STAS domain"/>
    <property type="match status" value="1"/>
</dbReference>
<feature type="region of interest" description="Disordered" evidence="1">
    <location>
        <begin position="106"/>
        <end position="130"/>
    </location>
</feature>